<keyword evidence="1" id="KW-0732">Signal</keyword>
<evidence type="ECO:0000259" key="6">
    <source>
        <dbReference type="PROSITE" id="PS50835"/>
    </source>
</evidence>
<dbReference type="GO" id="GO:0043025">
    <property type="term" value="C:neuronal cell body"/>
    <property type="evidence" value="ECO:0007669"/>
    <property type="project" value="TreeGrafter"/>
</dbReference>
<feature type="domain" description="Ig-like" evidence="6">
    <location>
        <begin position="189"/>
        <end position="289"/>
    </location>
</feature>
<dbReference type="PANTHER" id="PTHR45080:SF8">
    <property type="entry name" value="IG-LIKE DOMAIN-CONTAINING PROTEIN"/>
    <property type="match status" value="1"/>
</dbReference>
<dbReference type="Pfam" id="PF07679">
    <property type="entry name" value="I-set"/>
    <property type="match status" value="2"/>
</dbReference>
<dbReference type="InterPro" id="IPR036116">
    <property type="entry name" value="FN3_sf"/>
</dbReference>
<dbReference type="InterPro" id="IPR013783">
    <property type="entry name" value="Ig-like_fold"/>
</dbReference>
<sequence>DITWVDAPESQYPILGKKYKIRCEVKANPAPTVNWLKNGEDIDVTASDDSPYIVENNGLTIKKVKESDDGVYTCRAVVFNTGQIETKNIKVEVQIAPYIYPMETIEVVEGEEASAVCNGTGKPPPSFTWIKENTREDLATSDRFTVKKNTGLLIIHRVEFNDNSYYKCIAENPAGKNETRVRINVLVKPKVFEFLNVTAPVTNSTKIICKASGRPAPKISFRKLSLRDPFQNGGQLDDQRIIQEYFPDNEKGESIGTLTFGRLLRSDDGLYACIAENKVETAYKNGHITVEFPPTFEKTEDYPPVWSWDNNPGNLTCIAESIPNATIQWRLNEIYVENDRSPNIQQIGNGPISYLIVRPYNEPRFFTFYECIARNKLGTAIKKIELRRATVPGHIQQVKPESITATTIKFNIVGPPNYHGLPLRSITVQFQTERERTWDTALVHTWSYNASYILENLVPEETYNFRFAARNDVGLGGWAGNQQIKMPRRSVPAEPKIILGGHVPDLDNYVTADIVTNSNYADHYRLHWTVPNDNGDPIDSYRIRYCVTQKVNGVWRDSASECSEEISQSFQHTTYDMHSLRPDTTYKVELRAHNAIGLSSPAEIRVKTARGLNSVVYQNEDPTISSATIIGTVVAAIIAVLIIVDIMCCCINRAGILALICDQLRSKPVDEEDPKLGRDEKEPLKPEMRDQQMLLNGDKCNISVEYDGKQVYTKPGEIIGKHSVV</sequence>
<dbReference type="OrthoDB" id="10056271at2759"/>
<accession>A0A8K0DHD3</accession>
<proteinExistence type="predicted"/>
<keyword evidence="2" id="KW-0677">Repeat</keyword>
<dbReference type="InterPro" id="IPR003599">
    <property type="entry name" value="Ig_sub"/>
</dbReference>
<dbReference type="InterPro" id="IPR003598">
    <property type="entry name" value="Ig_sub2"/>
</dbReference>
<feature type="non-terminal residue" evidence="8">
    <location>
        <position position="1"/>
    </location>
</feature>
<dbReference type="InterPro" id="IPR007110">
    <property type="entry name" value="Ig-like_dom"/>
</dbReference>
<organism evidence="8 9">
    <name type="scientific">Ignelater luminosus</name>
    <name type="common">Cucubano</name>
    <name type="synonym">Pyrophorus luminosus</name>
    <dbReference type="NCBI Taxonomy" id="2038154"/>
    <lineage>
        <taxon>Eukaryota</taxon>
        <taxon>Metazoa</taxon>
        <taxon>Ecdysozoa</taxon>
        <taxon>Arthropoda</taxon>
        <taxon>Hexapoda</taxon>
        <taxon>Insecta</taxon>
        <taxon>Pterygota</taxon>
        <taxon>Neoptera</taxon>
        <taxon>Endopterygota</taxon>
        <taxon>Coleoptera</taxon>
        <taxon>Polyphaga</taxon>
        <taxon>Elateriformia</taxon>
        <taxon>Elateroidea</taxon>
        <taxon>Elateridae</taxon>
        <taxon>Agrypninae</taxon>
        <taxon>Pyrophorini</taxon>
        <taxon>Ignelater</taxon>
    </lineage>
</organism>
<feature type="transmembrane region" description="Helical" evidence="5">
    <location>
        <begin position="624"/>
        <end position="644"/>
    </location>
</feature>
<dbReference type="InterPro" id="IPR036179">
    <property type="entry name" value="Ig-like_dom_sf"/>
</dbReference>
<protein>
    <recommendedName>
        <fullName evidence="10">Fasciclin-2</fullName>
    </recommendedName>
</protein>
<dbReference type="GO" id="GO:0008046">
    <property type="term" value="F:axon guidance receptor activity"/>
    <property type="evidence" value="ECO:0007669"/>
    <property type="project" value="TreeGrafter"/>
</dbReference>
<gene>
    <name evidence="8" type="ORF">ILUMI_00362</name>
</gene>
<reference evidence="8" key="1">
    <citation type="submission" date="2019-08" db="EMBL/GenBank/DDBJ databases">
        <title>The genome of the North American firefly Photinus pyralis.</title>
        <authorList>
            <consortium name="Photinus pyralis genome working group"/>
            <person name="Fallon T.R."/>
            <person name="Sander Lower S.E."/>
            <person name="Weng J.-K."/>
        </authorList>
    </citation>
    <scope>NUCLEOTIDE SEQUENCE</scope>
    <source>
        <strain evidence="8">TRF0915ILg1</strain>
        <tissue evidence="8">Whole body</tissue>
    </source>
</reference>
<evidence type="ECO:0000256" key="2">
    <source>
        <dbReference type="ARBA" id="ARBA00022737"/>
    </source>
</evidence>
<dbReference type="SUPFAM" id="SSF48726">
    <property type="entry name" value="Immunoglobulin"/>
    <property type="match status" value="4"/>
</dbReference>
<dbReference type="InterPro" id="IPR050958">
    <property type="entry name" value="Cell_Adh-Cytoskel_Orgn"/>
</dbReference>
<evidence type="ECO:0000256" key="4">
    <source>
        <dbReference type="ARBA" id="ARBA00023319"/>
    </source>
</evidence>
<feature type="domain" description="Fibronectin type-III" evidence="7">
    <location>
        <begin position="391"/>
        <end position="489"/>
    </location>
</feature>
<dbReference type="GO" id="GO:0050808">
    <property type="term" value="P:synapse organization"/>
    <property type="evidence" value="ECO:0007669"/>
    <property type="project" value="TreeGrafter"/>
</dbReference>
<evidence type="ECO:0000256" key="5">
    <source>
        <dbReference type="SAM" id="Phobius"/>
    </source>
</evidence>
<name>A0A8K0DHD3_IGNLU</name>
<dbReference type="CDD" id="cd00063">
    <property type="entry name" value="FN3"/>
    <property type="match status" value="2"/>
</dbReference>
<dbReference type="InterPro" id="IPR013098">
    <property type="entry name" value="Ig_I-set"/>
</dbReference>
<dbReference type="SMART" id="SM00060">
    <property type="entry name" value="FN3"/>
    <property type="match status" value="2"/>
</dbReference>
<evidence type="ECO:0000256" key="1">
    <source>
        <dbReference type="ARBA" id="ARBA00022729"/>
    </source>
</evidence>
<feature type="domain" description="Ig-like" evidence="6">
    <location>
        <begin position="294"/>
        <end position="387"/>
    </location>
</feature>
<dbReference type="Gene3D" id="2.60.40.10">
    <property type="entry name" value="Immunoglobulins"/>
    <property type="match status" value="6"/>
</dbReference>
<dbReference type="AlphaFoldDB" id="A0A8K0DHD3"/>
<dbReference type="PANTHER" id="PTHR45080">
    <property type="entry name" value="CONTACTIN 5"/>
    <property type="match status" value="1"/>
</dbReference>
<keyword evidence="5" id="KW-0472">Membrane</keyword>
<keyword evidence="3" id="KW-1015">Disulfide bond</keyword>
<evidence type="ECO:0000313" key="9">
    <source>
        <dbReference type="Proteomes" id="UP000801492"/>
    </source>
</evidence>
<dbReference type="FunFam" id="2.60.40.10:FF:000032">
    <property type="entry name" value="palladin isoform X1"/>
    <property type="match status" value="1"/>
</dbReference>
<dbReference type="PROSITE" id="PS50835">
    <property type="entry name" value="IG_LIKE"/>
    <property type="match status" value="4"/>
</dbReference>
<feature type="domain" description="Ig-like" evidence="6">
    <location>
        <begin position="16"/>
        <end position="90"/>
    </location>
</feature>
<keyword evidence="5" id="KW-1133">Transmembrane helix</keyword>
<feature type="domain" description="Fibronectin type-III" evidence="7">
    <location>
        <begin position="510"/>
        <end position="612"/>
    </location>
</feature>
<feature type="domain" description="Ig-like" evidence="6">
    <location>
        <begin position="97"/>
        <end position="184"/>
    </location>
</feature>
<dbReference type="SMART" id="SM00409">
    <property type="entry name" value="IG"/>
    <property type="match status" value="3"/>
</dbReference>
<dbReference type="SMART" id="SM00408">
    <property type="entry name" value="IGc2"/>
    <property type="match status" value="3"/>
</dbReference>
<dbReference type="GO" id="GO:0007156">
    <property type="term" value="P:homophilic cell adhesion via plasma membrane adhesion molecules"/>
    <property type="evidence" value="ECO:0007669"/>
    <property type="project" value="TreeGrafter"/>
</dbReference>
<dbReference type="PROSITE" id="PS50853">
    <property type="entry name" value="FN3"/>
    <property type="match status" value="2"/>
</dbReference>
<dbReference type="SUPFAM" id="SSF49265">
    <property type="entry name" value="Fibronectin type III"/>
    <property type="match status" value="1"/>
</dbReference>
<evidence type="ECO:0000256" key="3">
    <source>
        <dbReference type="ARBA" id="ARBA00023157"/>
    </source>
</evidence>
<keyword evidence="4" id="KW-0393">Immunoglobulin domain</keyword>
<dbReference type="InterPro" id="IPR003961">
    <property type="entry name" value="FN3_dom"/>
</dbReference>
<dbReference type="EMBL" id="VTPC01000426">
    <property type="protein sequence ID" value="KAF2905814.1"/>
    <property type="molecule type" value="Genomic_DNA"/>
</dbReference>
<dbReference type="Pfam" id="PF00041">
    <property type="entry name" value="fn3"/>
    <property type="match status" value="1"/>
</dbReference>
<evidence type="ECO:0000313" key="8">
    <source>
        <dbReference type="EMBL" id="KAF2905814.1"/>
    </source>
</evidence>
<keyword evidence="5" id="KW-0812">Transmembrane</keyword>
<dbReference type="GO" id="GO:0005886">
    <property type="term" value="C:plasma membrane"/>
    <property type="evidence" value="ECO:0007669"/>
    <property type="project" value="TreeGrafter"/>
</dbReference>
<keyword evidence="9" id="KW-1185">Reference proteome</keyword>
<evidence type="ECO:0008006" key="10">
    <source>
        <dbReference type="Google" id="ProtNLM"/>
    </source>
</evidence>
<evidence type="ECO:0000259" key="7">
    <source>
        <dbReference type="PROSITE" id="PS50853"/>
    </source>
</evidence>
<dbReference type="GO" id="GO:0030424">
    <property type="term" value="C:axon"/>
    <property type="evidence" value="ECO:0007669"/>
    <property type="project" value="TreeGrafter"/>
</dbReference>
<comment type="caution">
    <text evidence="8">The sequence shown here is derived from an EMBL/GenBank/DDBJ whole genome shotgun (WGS) entry which is preliminary data.</text>
</comment>
<dbReference type="Proteomes" id="UP000801492">
    <property type="component" value="Unassembled WGS sequence"/>
</dbReference>